<dbReference type="InterPro" id="IPR055753">
    <property type="entry name" value="DUF7329"/>
</dbReference>
<reference evidence="1 2" key="1">
    <citation type="journal article" date="2013" name="J. Virol.">
        <title>Romulus and Remus, Two Phage Isolates Representing a Distinct Clade within the Twortlikevirus Genus, Display Suitable Properties for Phage Therapy Applications.</title>
        <authorList>
            <person name="Vandersteegen K."/>
            <person name="Kropinski A.M."/>
            <person name="Nash J.H."/>
            <person name="Noben J.P."/>
            <person name="Hermans K."/>
            <person name="Lavigne R."/>
        </authorList>
    </citation>
    <scope>NUCLEOTIDE SEQUENCE [LARGE SCALE GENOMIC DNA]</scope>
</reference>
<gene>
    <name evidence="1" type="ORF">Romulus_089</name>
</gene>
<dbReference type="RefSeq" id="YP_007677578.1">
    <property type="nucleotide sequence ID" value="NC_020877.1"/>
</dbReference>
<dbReference type="KEGG" id="vg:15041147"/>
<proteinExistence type="predicted"/>
<protein>
    <submittedName>
        <fullName evidence="1">Uncharacterized protein</fullName>
    </submittedName>
</protein>
<dbReference type="Pfam" id="PF24015">
    <property type="entry name" value="DUF7329"/>
    <property type="match status" value="1"/>
</dbReference>
<sequence length="257" mass="29319">MMLFILNEVASHTEHLSEGIDMFDVESVVSFDSALHLASDNTYDSVIFLGFIYNNEDYLKYKELLKDTKLYFVSNINLPDNKDFITVGDDLKYLSLLEQLVVLDDKGLNINFSSYTKDIAHKYTELFSFKSTYEEAKEKGLVGYPVDIVLPIMTDKFYNVNDLYVLYEVAPEYKLPLAYECLKDKEKGIVVIGSQTRGTSDILTFYVKGYDVSSVAKTFGASYNENSNIFSIFIDSHISVLGENMNKYLITEGCIYE</sequence>
<evidence type="ECO:0000313" key="2">
    <source>
        <dbReference type="Proteomes" id="UP000011838"/>
    </source>
</evidence>
<accession>M4I0M2</accession>
<name>M4I0M2_9CAUD</name>
<organism evidence="1 2">
    <name type="scientific">Staphylococcus phage vB_SauM_Romulus</name>
    <dbReference type="NCBI Taxonomy" id="1235660"/>
    <lineage>
        <taxon>Viruses</taxon>
        <taxon>Duplodnaviria</taxon>
        <taxon>Heunggongvirae</taxon>
        <taxon>Uroviricota</taxon>
        <taxon>Caudoviricetes</taxon>
        <taxon>Herelleviridae</taxon>
        <taxon>Twortvirinae</taxon>
        <taxon>Silviavirus</taxon>
        <taxon>Silviavirus remus</taxon>
    </lineage>
</organism>
<dbReference type="EMBL" id="JX846613">
    <property type="protein sequence ID" value="AFV81142.1"/>
    <property type="molecule type" value="Genomic_DNA"/>
</dbReference>
<dbReference type="Proteomes" id="UP000011838">
    <property type="component" value="Segment"/>
</dbReference>
<evidence type="ECO:0000313" key="1">
    <source>
        <dbReference type="EMBL" id="AFV81142.1"/>
    </source>
</evidence>